<dbReference type="EMBL" id="CP001698">
    <property type="protein sequence ID" value="ADN02609.1"/>
    <property type="molecule type" value="Genomic_DNA"/>
</dbReference>
<dbReference type="RefSeq" id="WP_013314448.1">
    <property type="nucleotide sequence ID" value="NC_014484.1"/>
</dbReference>
<dbReference type="PaxDb" id="665571-STHERM_c16710"/>
<dbReference type="HOGENOM" id="CLU_1894887_0_0_12"/>
<dbReference type="AlphaFoldDB" id="E0RNL8"/>
<dbReference type="KEGG" id="sta:STHERM_c16710"/>
<name>E0RNL8_WINT6</name>
<evidence type="ECO:0000313" key="1">
    <source>
        <dbReference type="EMBL" id="ADN02609.1"/>
    </source>
</evidence>
<accession>E0RNL8</accession>
<gene>
    <name evidence="1" type="ordered locus">STHERM_c16710</name>
</gene>
<dbReference type="Proteomes" id="UP000001296">
    <property type="component" value="Chromosome"/>
</dbReference>
<evidence type="ECO:0000313" key="2">
    <source>
        <dbReference type="Proteomes" id="UP000001296"/>
    </source>
</evidence>
<reference evidence="1 2" key="2">
    <citation type="journal article" date="2010" name="J. Bacteriol.">
        <title>Genome sequence of the polysaccharide-degrading, thermophilic anaerobe Spirochaeta thermophila DSM 6192.</title>
        <authorList>
            <person name="Angelov A."/>
            <person name="Liebl S."/>
            <person name="Ballschmiter M."/>
            <person name="Bomeke M."/>
            <person name="Lehmann R."/>
            <person name="Liesegang H."/>
            <person name="Daniel R."/>
            <person name="Liebl W."/>
        </authorList>
    </citation>
    <scope>NUCLEOTIDE SEQUENCE [LARGE SCALE GENOMIC DNA]</scope>
    <source>
        <strain evidence="2">ATCC 49972 / DSM 6192 / RI 19.B1</strain>
    </source>
</reference>
<protein>
    <submittedName>
        <fullName evidence="1">Uncharacterized protein</fullName>
    </submittedName>
</protein>
<sequence>MIASRVGYETISYMEFMGNSRASLPVYVPVDLPGPVVLRLQHVIGVPSSGGVEGVPVSKLQVLDLLIERFIKLSQRHDGVSPVTKEDLSAEEVDDLILSLEERLHDVSVSHSQAPVPPPGIKTLTTGVVLNLSA</sequence>
<reference key="1">
    <citation type="submission" date="2009-08" db="EMBL/GenBank/DDBJ databases">
        <title>The genome sequence of Spirochaeta thermophila DSM6192.</title>
        <authorList>
            <person name="Angelov A."/>
            <person name="Mientus M."/>
            <person name="Wittenberg S."/>
            <person name="Lehmann R."/>
            <person name="Liesegang H."/>
            <person name="Daniel R."/>
            <person name="Liebl W."/>
        </authorList>
    </citation>
    <scope>NUCLEOTIDE SEQUENCE</scope>
    <source>
        <strain>DSM 6192</strain>
    </source>
</reference>
<proteinExistence type="predicted"/>
<organism evidence="1 2">
    <name type="scientific">Winmispira thermophila (strain ATCC 49972 / DSM 6192 / RI 19.B1)</name>
    <name type="common">Spirochaeta thermophila</name>
    <dbReference type="NCBI Taxonomy" id="665571"/>
    <lineage>
        <taxon>Bacteria</taxon>
        <taxon>Pseudomonadati</taxon>
        <taxon>Spirochaetota</taxon>
        <taxon>Spirochaetia</taxon>
        <taxon>Winmispirales</taxon>
        <taxon>Winmispiraceae</taxon>
        <taxon>Winmispira</taxon>
    </lineage>
</organism>